<dbReference type="RefSeq" id="WP_129387747.1">
    <property type="nucleotide sequence ID" value="NZ_CP035494.1"/>
</dbReference>
<feature type="transmembrane region" description="Helical" evidence="2">
    <location>
        <begin position="117"/>
        <end position="137"/>
    </location>
</feature>
<keyword evidence="2" id="KW-0812">Transmembrane</keyword>
<evidence type="ECO:0000256" key="2">
    <source>
        <dbReference type="SAM" id="Phobius"/>
    </source>
</evidence>
<evidence type="ECO:0008006" key="5">
    <source>
        <dbReference type="Google" id="ProtNLM"/>
    </source>
</evidence>
<accession>A0A4P6EC15</accession>
<organism evidence="3 4">
    <name type="scientific">Microbacterium protaetiae</name>
    <dbReference type="NCBI Taxonomy" id="2509458"/>
    <lineage>
        <taxon>Bacteria</taxon>
        <taxon>Bacillati</taxon>
        <taxon>Actinomycetota</taxon>
        <taxon>Actinomycetes</taxon>
        <taxon>Micrococcales</taxon>
        <taxon>Microbacteriaceae</taxon>
        <taxon>Microbacterium</taxon>
    </lineage>
</organism>
<evidence type="ECO:0000256" key="1">
    <source>
        <dbReference type="SAM" id="MobiDB-lite"/>
    </source>
</evidence>
<dbReference type="Proteomes" id="UP000293995">
    <property type="component" value="Chromosome"/>
</dbReference>
<keyword evidence="4" id="KW-1185">Reference proteome</keyword>
<gene>
    <name evidence="3" type="ORF">ET475_07000</name>
</gene>
<keyword evidence="2" id="KW-1133">Transmembrane helix</keyword>
<protein>
    <recommendedName>
        <fullName evidence="5">DUF308 domain-containing protein</fullName>
    </recommendedName>
</protein>
<reference evidence="3 4" key="1">
    <citation type="submission" date="2019-01" db="EMBL/GenBank/DDBJ databases">
        <title>Genome sequencing of strain DFW100M-13.</title>
        <authorList>
            <person name="Heo J."/>
            <person name="Kim S.-J."/>
            <person name="Kim J.-S."/>
            <person name="Hong S.-B."/>
            <person name="Kwon S.-W."/>
        </authorList>
    </citation>
    <scope>NUCLEOTIDE SEQUENCE [LARGE SCALE GENOMIC DNA]</scope>
    <source>
        <strain evidence="3 4">DFW100M-13</strain>
    </source>
</reference>
<dbReference type="KEGG" id="mprt:ET475_07000"/>
<feature type="transmembrane region" description="Helical" evidence="2">
    <location>
        <begin position="30"/>
        <end position="51"/>
    </location>
</feature>
<feature type="region of interest" description="Disordered" evidence="1">
    <location>
        <begin position="1"/>
        <end position="22"/>
    </location>
</feature>
<name>A0A4P6EC15_9MICO</name>
<dbReference type="AlphaFoldDB" id="A0A4P6EC15"/>
<dbReference type="EMBL" id="CP035494">
    <property type="protein sequence ID" value="QAY59760.1"/>
    <property type="molecule type" value="Genomic_DNA"/>
</dbReference>
<evidence type="ECO:0000313" key="3">
    <source>
        <dbReference type="EMBL" id="QAY59760.1"/>
    </source>
</evidence>
<keyword evidence="2" id="KW-0472">Membrane</keyword>
<sequence>MTENPESIRPAGADGAAGGHKAGGHKARGIAEIVIGAIYLVIGLLFLPAVAPSIDTAFFGTLAVVGVVAIADGIGTVRAAGAGWRRAHGLLIALGIVIAVAGSLVVFFGNIPERAGVGFALGLMLWVLGAIPLLIGLRTWRELRLRR</sequence>
<feature type="transmembrane region" description="Helical" evidence="2">
    <location>
        <begin position="57"/>
        <end position="77"/>
    </location>
</feature>
<evidence type="ECO:0000313" key="4">
    <source>
        <dbReference type="Proteomes" id="UP000293995"/>
    </source>
</evidence>
<proteinExistence type="predicted"/>
<feature type="transmembrane region" description="Helical" evidence="2">
    <location>
        <begin position="89"/>
        <end position="111"/>
    </location>
</feature>